<dbReference type="RefSeq" id="WP_145026533.1">
    <property type="nucleotide sequence ID" value="NZ_CP036271.1"/>
</dbReference>
<proteinExistence type="inferred from homology"/>
<dbReference type="PANTHER" id="PTHR30313:SF2">
    <property type="entry name" value="DNA PRIMASE"/>
    <property type="match status" value="1"/>
</dbReference>
<dbReference type="NCBIfam" id="TIGR01391">
    <property type="entry name" value="dnaG"/>
    <property type="match status" value="1"/>
</dbReference>
<dbReference type="PANTHER" id="PTHR30313">
    <property type="entry name" value="DNA PRIMASE"/>
    <property type="match status" value="1"/>
</dbReference>
<evidence type="ECO:0000256" key="1">
    <source>
        <dbReference type="ARBA" id="ARBA00022478"/>
    </source>
</evidence>
<dbReference type="SUPFAM" id="SSF57783">
    <property type="entry name" value="Zinc beta-ribbon"/>
    <property type="match status" value="1"/>
</dbReference>
<feature type="domain" description="Toprim" evidence="14">
    <location>
        <begin position="263"/>
        <end position="346"/>
    </location>
</feature>
<evidence type="ECO:0000256" key="4">
    <source>
        <dbReference type="ARBA" id="ARBA00022695"/>
    </source>
</evidence>
<keyword evidence="2 12" id="KW-0639">Primosome</keyword>
<dbReference type="InterPro" id="IPR002694">
    <property type="entry name" value="Znf_CHC2"/>
</dbReference>
<evidence type="ECO:0000259" key="14">
    <source>
        <dbReference type="PROSITE" id="PS50880"/>
    </source>
</evidence>
<dbReference type="AlphaFoldDB" id="A0A517S7Z7"/>
<dbReference type="InParanoid" id="A0A517S7Z7"/>
<reference evidence="15 16" key="1">
    <citation type="submission" date="2019-02" db="EMBL/GenBank/DDBJ databases">
        <title>Deep-cultivation of Planctomycetes and their phenomic and genomic characterization uncovers novel biology.</title>
        <authorList>
            <person name="Wiegand S."/>
            <person name="Jogler M."/>
            <person name="Boedeker C."/>
            <person name="Pinto D."/>
            <person name="Vollmers J."/>
            <person name="Rivas-Marin E."/>
            <person name="Kohn T."/>
            <person name="Peeters S.H."/>
            <person name="Heuer A."/>
            <person name="Rast P."/>
            <person name="Oberbeckmann S."/>
            <person name="Bunk B."/>
            <person name="Jeske O."/>
            <person name="Meyerdierks A."/>
            <person name="Storesund J.E."/>
            <person name="Kallscheuer N."/>
            <person name="Luecker S."/>
            <person name="Lage O.M."/>
            <person name="Pohl T."/>
            <person name="Merkel B.J."/>
            <person name="Hornburger P."/>
            <person name="Mueller R.-W."/>
            <person name="Bruemmer F."/>
            <person name="Labrenz M."/>
            <person name="Spormann A.M."/>
            <person name="Op den Camp H."/>
            <person name="Overmann J."/>
            <person name="Amann R."/>
            <person name="Jetten M.S.M."/>
            <person name="Mascher T."/>
            <person name="Medema M.H."/>
            <person name="Devos D.P."/>
            <person name="Kaster A.-K."/>
            <person name="Ovreas L."/>
            <person name="Rohde M."/>
            <person name="Galperin M.Y."/>
            <person name="Jogler C."/>
        </authorList>
    </citation>
    <scope>NUCLEOTIDE SEQUENCE [LARGE SCALE GENOMIC DNA]</scope>
    <source>
        <strain evidence="15 16">Pan44</strain>
    </source>
</reference>
<dbReference type="InterPro" id="IPR030846">
    <property type="entry name" value="DnaG_bac"/>
</dbReference>
<dbReference type="GO" id="GO:0006269">
    <property type="term" value="P:DNA replication, synthesis of primer"/>
    <property type="evidence" value="ECO:0007669"/>
    <property type="project" value="UniProtKB-UniRule"/>
</dbReference>
<keyword evidence="10 12" id="KW-0238">DNA-binding</keyword>
<dbReference type="FunCoup" id="A0A517S7Z7">
    <property type="interactions" value="247"/>
</dbReference>
<evidence type="ECO:0000256" key="11">
    <source>
        <dbReference type="ARBA" id="ARBA00023163"/>
    </source>
</evidence>
<dbReference type="PROSITE" id="PS50880">
    <property type="entry name" value="TOPRIM"/>
    <property type="match status" value="1"/>
</dbReference>
<comment type="cofactor">
    <cofactor evidence="12">
        <name>Zn(2+)</name>
        <dbReference type="ChEBI" id="CHEBI:29105"/>
    </cofactor>
    <text evidence="12">Binds 1 zinc ion per monomer.</text>
</comment>
<dbReference type="KEGG" id="ccos:Pan44_02770"/>
<keyword evidence="5 12" id="KW-0235">DNA replication</keyword>
<accession>A0A517S7Z7</accession>
<protein>
    <recommendedName>
        <fullName evidence="12">DNA primase</fullName>
        <ecNumber evidence="12">2.7.7.101</ecNumber>
    </recommendedName>
</protein>
<keyword evidence="9" id="KW-0460">Magnesium</keyword>
<evidence type="ECO:0000256" key="8">
    <source>
        <dbReference type="ARBA" id="ARBA00022833"/>
    </source>
</evidence>
<dbReference type="Pfam" id="PF01807">
    <property type="entry name" value="Zn_ribbon_DnaG"/>
    <property type="match status" value="1"/>
</dbReference>
<keyword evidence="16" id="KW-1185">Reference proteome</keyword>
<dbReference type="GO" id="GO:1990077">
    <property type="term" value="C:primosome complex"/>
    <property type="evidence" value="ECO:0007669"/>
    <property type="project" value="UniProtKB-KW"/>
</dbReference>
<dbReference type="Gene3D" id="3.90.980.10">
    <property type="entry name" value="DNA primase, catalytic core, N-terminal domain"/>
    <property type="match status" value="1"/>
</dbReference>
<evidence type="ECO:0000256" key="3">
    <source>
        <dbReference type="ARBA" id="ARBA00022679"/>
    </source>
</evidence>
<comment type="domain">
    <text evidence="12">Contains an N-terminal zinc-binding domain, a central core domain that contains the primase activity, and a C-terminal DnaB-binding domain.</text>
</comment>
<dbReference type="Pfam" id="PF13155">
    <property type="entry name" value="Toprim_2"/>
    <property type="match status" value="1"/>
</dbReference>
<gene>
    <name evidence="12 15" type="primary">dnaG</name>
    <name evidence="15" type="ORF">Pan44_02770</name>
</gene>
<keyword evidence="8 12" id="KW-0862">Zinc</keyword>
<feature type="zinc finger region" description="CHC2-type" evidence="12">
    <location>
        <begin position="42"/>
        <end position="66"/>
    </location>
</feature>
<dbReference type="Pfam" id="PF08275">
    <property type="entry name" value="DNAG_N"/>
    <property type="match status" value="1"/>
</dbReference>
<dbReference type="EMBL" id="CP036271">
    <property type="protein sequence ID" value="QDT52268.1"/>
    <property type="molecule type" value="Genomic_DNA"/>
</dbReference>
<dbReference type="InterPro" id="IPR036977">
    <property type="entry name" value="DNA_primase_Znf_CHC2"/>
</dbReference>
<keyword evidence="3 12" id="KW-0808">Transferase</keyword>
<keyword evidence="7 12" id="KW-0863">Zinc-finger</keyword>
<dbReference type="SMART" id="SM00493">
    <property type="entry name" value="TOPRIM"/>
    <property type="match status" value="1"/>
</dbReference>
<comment type="subunit">
    <text evidence="12">Monomer. Interacts with DnaB.</text>
</comment>
<comment type="similarity">
    <text evidence="12">Belongs to the DnaG primase family.</text>
</comment>
<dbReference type="InterPro" id="IPR050219">
    <property type="entry name" value="DnaG_primase"/>
</dbReference>
<dbReference type="EC" id="2.7.7.101" evidence="12"/>
<dbReference type="SUPFAM" id="SSF56731">
    <property type="entry name" value="DNA primase core"/>
    <property type="match status" value="1"/>
</dbReference>
<feature type="compositionally biased region" description="Low complexity" evidence="13">
    <location>
        <begin position="564"/>
        <end position="574"/>
    </location>
</feature>
<evidence type="ECO:0000256" key="10">
    <source>
        <dbReference type="ARBA" id="ARBA00023125"/>
    </source>
</evidence>
<name>A0A517S7Z7_9PLAN</name>
<organism evidence="15 16">
    <name type="scientific">Caulifigura coniformis</name>
    <dbReference type="NCBI Taxonomy" id="2527983"/>
    <lineage>
        <taxon>Bacteria</taxon>
        <taxon>Pseudomonadati</taxon>
        <taxon>Planctomycetota</taxon>
        <taxon>Planctomycetia</taxon>
        <taxon>Planctomycetales</taxon>
        <taxon>Planctomycetaceae</taxon>
        <taxon>Caulifigura</taxon>
    </lineage>
</organism>
<dbReference type="InterPro" id="IPR013264">
    <property type="entry name" value="DNAG_N"/>
</dbReference>
<dbReference type="Gene3D" id="3.40.1360.10">
    <property type="match status" value="1"/>
</dbReference>
<dbReference type="HAMAP" id="MF_00974">
    <property type="entry name" value="DNA_primase_DnaG"/>
    <property type="match status" value="1"/>
</dbReference>
<dbReference type="GO" id="GO:0005737">
    <property type="term" value="C:cytoplasm"/>
    <property type="evidence" value="ECO:0007669"/>
    <property type="project" value="TreeGrafter"/>
</dbReference>
<dbReference type="InterPro" id="IPR006171">
    <property type="entry name" value="TOPRIM_dom"/>
</dbReference>
<evidence type="ECO:0000313" key="15">
    <source>
        <dbReference type="EMBL" id="QDT52268.1"/>
    </source>
</evidence>
<keyword evidence="4 12" id="KW-0548">Nucleotidyltransferase</keyword>
<dbReference type="GO" id="GO:0000428">
    <property type="term" value="C:DNA-directed RNA polymerase complex"/>
    <property type="evidence" value="ECO:0007669"/>
    <property type="project" value="UniProtKB-KW"/>
</dbReference>
<dbReference type="Proteomes" id="UP000315700">
    <property type="component" value="Chromosome"/>
</dbReference>
<evidence type="ECO:0000256" key="9">
    <source>
        <dbReference type="ARBA" id="ARBA00022842"/>
    </source>
</evidence>
<evidence type="ECO:0000256" key="7">
    <source>
        <dbReference type="ARBA" id="ARBA00022771"/>
    </source>
</evidence>
<dbReference type="GO" id="GO:0003899">
    <property type="term" value="F:DNA-directed RNA polymerase activity"/>
    <property type="evidence" value="ECO:0007669"/>
    <property type="project" value="UniProtKB-UniRule"/>
</dbReference>
<sequence>MATDLSNDLREQVRAQTDIVGLISEAMSLQPRMGGREYAGLCPFHEDHDPSLRVYPDRQTYKCWVCNEGGDVFSWIQKREAVGFREALEILARRASIEIPKHSGRSDGSSENKAALFEVLVWAEGIFHQEFVSGPSGSKARDYIRSRGFTAETVRRFRVGYHPNDWEWLQRQARGKFSNDQLEAVKLIGKRDGDRGYYDNFVDRVVFPIRNERAQVVGFGGRVLPGADDSHGKYWNSPESPVFFKSRLVYGLDFAREGLKQSGTAVVTEGYTDCIMCHQHGLNNVVGTLGTALTDQHVTTLKRFVKKVVLVYDGDNAGQRAAEKAVERFVAQDVDLRIMTLPENKDPDEYLSAYGADAWRELADAAPEAWEYKFQTLRKRYTLDTVSSRQQVLDEMLTVLSVAPKNAANIREGMYLSNLAQRLGASEQQVRDRYRDLRGRTVRRTAVMDEPPMADEELTRLLSGKLTRDDRMECELLQILFTAPELGPTIQEHVAPDTIRHPHLRKLLSVCYAQLDVSTTPSRDGLFAAIEDGGLKRLAVWLDAESQAKRLGQKLTDKDGLGGLPAAGSPAGAGHETTRGASTAQAGDAPRLDDGCPLLLRRSIENLQWRREEQSHQRIAVQLSADGDGTRRLDESAAELLRKAAEFHQRRANKKAPV</sequence>
<feature type="region of interest" description="Disordered" evidence="13">
    <location>
        <begin position="553"/>
        <end position="592"/>
    </location>
</feature>
<comment type="catalytic activity">
    <reaction evidence="12">
        <text>ssDNA + n NTP = ssDNA/pppN(pN)n-1 hybrid + (n-1) diphosphate.</text>
        <dbReference type="EC" id="2.7.7.101"/>
    </reaction>
</comment>
<evidence type="ECO:0000256" key="13">
    <source>
        <dbReference type="SAM" id="MobiDB-lite"/>
    </source>
</evidence>
<keyword evidence="6 12" id="KW-0479">Metal-binding</keyword>
<dbReference type="CDD" id="cd03364">
    <property type="entry name" value="TOPRIM_DnaG_primases"/>
    <property type="match status" value="1"/>
</dbReference>
<evidence type="ECO:0000256" key="2">
    <source>
        <dbReference type="ARBA" id="ARBA00022515"/>
    </source>
</evidence>
<dbReference type="InterPro" id="IPR006295">
    <property type="entry name" value="DNA_primase_DnaG"/>
</dbReference>
<dbReference type="GO" id="GO:0008270">
    <property type="term" value="F:zinc ion binding"/>
    <property type="evidence" value="ECO:0007669"/>
    <property type="project" value="UniProtKB-UniRule"/>
</dbReference>
<evidence type="ECO:0000313" key="16">
    <source>
        <dbReference type="Proteomes" id="UP000315700"/>
    </source>
</evidence>
<evidence type="ECO:0000256" key="12">
    <source>
        <dbReference type="HAMAP-Rule" id="MF_00974"/>
    </source>
</evidence>
<dbReference type="GO" id="GO:0003677">
    <property type="term" value="F:DNA binding"/>
    <property type="evidence" value="ECO:0007669"/>
    <property type="project" value="UniProtKB-KW"/>
</dbReference>
<dbReference type="SMART" id="SM00400">
    <property type="entry name" value="ZnF_CHCC"/>
    <property type="match status" value="1"/>
</dbReference>
<dbReference type="OrthoDB" id="9803773at2"/>
<evidence type="ECO:0000256" key="5">
    <source>
        <dbReference type="ARBA" id="ARBA00022705"/>
    </source>
</evidence>
<evidence type="ECO:0000256" key="6">
    <source>
        <dbReference type="ARBA" id="ARBA00022723"/>
    </source>
</evidence>
<keyword evidence="11 12" id="KW-0804">Transcription</keyword>
<dbReference type="InterPro" id="IPR037068">
    <property type="entry name" value="DNA_primase_core_N_sf"/>
</dbReference>
<dbReference type="Gene3D" id="3.90.580.10">
    <property type="entry name" value="Zinc finger, CHC2-type domain"/>
    <property type="match status" value="1"/>
</dbReference>
<comment type="function">
    <text evidence="12">RNA polymerase that catalyzes the synthesis of short RNA molecules used as primers for DNA polymerase during DNA replication.</text>
</comment>
<keyword evidence="1 12" id="KW-0240">DNA-directed RNA polymerase</keyword>
<dbReference type="InterPro" id="IPR034151">
    <property type="entry name" value="TOPRIM_DnaG_bac"/>
</dbReference>